<keyword evidence="4 7" id="KW-0808">Transferase</keyword>
<dbReference type="InterPro" id="IPR014776">
    <property type="entry name" value="4pyrrole_Mease_sub2"/>
</dbReference>
<dbReference type="UniPathway" id="UPA00148"/>
<dbReference type="InterPro" id="IPR006363">
    <property type="entry name" value="Cbl_synth_CobJ/CibH_dom"/>
</dbReference>
<gene>
    <name evidence="7" type="primary">cbiH</name>
    <name evidence="8" type="ORF">D8879_01065</name>
    <name evidence="7" type="ORF">SSV_0368</name>
</gene>
<feature type="domain" description="Tetrapyrrole methylase" evidence="6">
    <location>
        <begin position="1"/>
        <end position="208"/>
    </location>
</feature>
<dbReference type="GO" id="GO:0009236">
    <property type="term" value="P:cobalamin biosynthetic process"/>
    <property type="evidence" value="ECO:0007669"/>
    <property type="project" value="UniProtKB-UniPathway"/>
</dbReference>
<proteinExistence type="predicted"/>
<dbReference type="NCBIfam" id="TIGR01466">
    <property type="entry name" value="cobJ_cbiH"/>
    <property type="match status" value="1"/>
</dbReference>
<dbReference type="EMBL" id="CDMW01000001">
    <property type="protein sequence ID" value="CEL89682.1"/>
    <property type="molecule type" value="Genomic_DNA"/>
</dbReference>
<evidence type="ECO:0000313" key="7">
    <source>
        <dbReference type="EMBL" id="CEL89682.1"/>
    </source>
</evidence>
<dbReference type="GO" id="GO:0008168">
    <property type="term" value="F:methyltransferase activity"/>
    <property type="evidence" value="ECO:0007669"/>
    <property type="project" value="UniProtKB-KW"/>
</dbReference>
<evidence type="ECO:0000256" key="1">
    <source>
        <dbReference type="ARBA" id="ARBA00004953"/>
    </source>
</evidence>
<dbReference type="PANTHER" id="PTHR47036">
    <property type="entry name" value="COBALT-FACTOR III C(17)-METHYLTRANSFERASE-RELATED"/>
    <property type="match status" value="1"/>
</dbReference>
<reference evidence="8 10" key="2">
    <citation type="submission" date="2018-11" db="EMBL/GenBank/DDBJ databases">
        <title>Species Designations Belie Phenotypic and Genotypic Heterogeneity in Oral Streptococci.</title>
        <authorList>
            <person name="Velsko I."/>
        </authorList>
    </citation>
    <scope>NUCLEOTIDE SEQUENCE [LARGE SCALE GENOMIC DNA]</scope>
    <source>
        <strain evidence="8 10">BCC16</strain>
    </source>
</reference>
<protein>
    <submittedName>
        <fullName evidence="7">Cobalt-precorrin-3B C(17)-methyltransferase</fullName>
        <ecNumber evidence="7">2.1.1.-</ecNumber>
    </submittedName>
</protein>
<dbReference type="GO" id="GO:0032259">
    <property type="term" value="P:methylation"/>
    <property type="evidence" value="ECO:0007669"/>
    <property type="project" value="UniProtKB-KW"/>
</dbReference>
<evidence type="ECO:0000313" key="9">
    <source>
        <dbReference type="Proteomes" id="UP000183504"/>
    </source>
</evidence>
<dbReference type="SUPFAM" id="SSF53790">
    <property type="entry name" value="Tetrapyrrole methylase"/>
    <property type="match status" value="1"/>
</dbReference>
<comment type="pathway">
    <text evidence="1">Cofactor biosynthesis; adenosylcobalamin biosynthesis.</text>
</comment>
<dbReference type="Pfam" id="PF00590">
    <property type="entry name" value="TP_methylase"/>
    <property type="match status" value="1"/>
</dbReference>
<reference evidence="7 9" key="1">
    <citation type="submission" date="2015-01" db="EMBL/GenBank/DDBJ databases">
        <authorList>
            <person name="Pelicic Vladimir"/>
        </authorList>
    </citation>
    <scope>NUCLEOTIDE SEQUENCE [LARGE SCALE GENOMIC DNA]</scope>
    <source>
        <strain evidence="7 9">2908</strain>
    </source>
</reference>
<organism evidence="7 9">
    <name type="scientific">Streptococcus sanguinis</name>
    <dbReference type="NCBI Taxonomy" id="1305"/>
    <lineage>
        <taxon>Bacteria</taxon>
        <taxon>Bacillati</taxon>
        <taxon>Bacillota</taxon>
        <taxon>Bacilli</taxon>
        <taxon>Lactobacillales</taxon>
        <taxon>Streptococcaceae</taxon>
        <taxon>Streptococcus</taxon>
    </lineage>
</organism>
<name>A0A0B7GNJ8_STRSA</name>
<dbReference type="EC" id="2.1.1.-" evidence="7"/>
<dbReference type="PANTHER" id="PTHR47036:SF1">
    <property type="entry name" value="COBALT-FACTOR III C(17)-METHYLTRANSFERASE-RELATED"/>
    <property type="match status" value="1"/>
</dbReference>
<evidence type="ECO:0000256" key="2">
    <source>
        <dbReference type="ARBA" id="ARBA00022573"/>
    </source>
</evidence>
<dbReference type="AlphaFoldDB" id="A0A0B7GNJ8"/>
<dbReference type="EMBL" id="RJMT01000001">
    <property type="protein sequence ID" value="RSI33692.1"/>
    <property type="molecule type" value="Genomic_DNA"/>
</dbReference>
<dbReference type="InterPro" id="IPR051810">
    <property type="entry name" value="Precorrin_MeTrfase"/>
</dbReference>
<dbReference type="Proteomes" id="UP000273966">
    <property type="component" value="Unassembled WGS sequence"/>
</dbReference>
<keyword evidence="2" id="KW-0169">Cobalamin biosynthesis</keyword>
<evidence type="ECO:0000256" key="4">
    <source>
        <dbReference type="ARBA" id="ARBA00022679"/>
    </source>
</evidence>
<dbReference type="Gene3D" id="3.30.950.10">
    <property type="entry name" value="Methyltransferase, Cobalt-precorrin-4 Transmethylase, Domain 2"/>
    <property type="match status" value="1"/>
</dbReference>
<dbReference type="InterPro" id="IPR000878">
    <property type="entry name" value="4pyrrol_Mease"/>
</dbReference>
<evidence type="ECO:0000256" key="3">
    <source>
        <dbReference type="ARBA" id="ARBA00022603"/>
    </source>
</evidence>
<evidence type="ECO:0000256" key="5">
    <source>
        <dbReference type="ARBA" id="ARBA00022691"/>
    </source>
</evidence>
<evidence type="ECO:0000259" key="6">
    <source>
        <dbReference type="Pfam" id="PF00590"/>
    </source>
</evidence>
<sequence>MLYVIGLGPGKKELMSQEALAAIADCEIIVGYSTYMRLILDLVKDKELVANGMRQEIDRCQKAIDLARETGKNVGVVSSGDAGVYGMAGLILELLGDASDVEVKVVPGITASLGAAAVMGAPLMNDFCHISLSDLMTPWEMIEKRLHAAAQGDFVVCLYNPRSKGRPDHLTKALSIMSEYKSEDTIVGIGKDIGRKDEEIILTTIKDLDETLVDMTTIVIVGNKETYVKNGRMITPRGYTL</sequence>
<dbReference type="Proteomes" id="UP000183504">
    <property type="component" value="Unassembled WGS sequence"/>
</dbReference>
<dbReference type="InterPro" id="IPR035996">
    <property type="entry name" value="4pyrrol_Methylase_sf"/>
</dbReference>
<evidence type="ECO:0000313" key="8">
    <source>
        <dbReference type="EMBL" id="RSI33692.1"/>
    </source>
</evidence>
<evidence type="ECO:0000313" key="10">
    <source>
        <dbReference type="Proteomes" id="UP000273966"/>
    </source>
</evidence>
<dbReference type="InterPro" id="IPR014777">
    <property type="entry name" value="4pyrrole_Mease_sub1"/>
</dbReference>
<keyword evidence="5" id="KW-0949">S-adenosyl-L-methionine</keyword>
<accession>A0A0B7GNJ8</accession>
<dbReference type="Gene3D" id="3.40.1010.10">
    <property type="entry name" value="Cobalt-precorrin-4 Transmethylase, Domain 1"/>
    <property type="match status" value="1"/>
</dbReference>
<dbReference type="CDD" id="cd11646">
    <property type="entry name" value="Precorrin_3B_C17_MT"/>
    <property type="match status" value="1"/>
</dbReference>
<keyword evidence="3 7" id="KW-0489">Methyltransferase</keyword>
<dbReference type="RefSeq" id="WP_004188179.1">
    <property type="nucleotide sequence ID" value="NZ_CDMW01000001.1"/>
</dbReference>